<comment type="caution">
    <text evidence="2">The sequence shown here is derived from an EMBL/GenBank/DDBJ whole genome shotgun (WGS) entry which is preliminary data.</text>
</comment>
<dbReference type="InterPro" id="IPR025882">
    <property type="entry name" value="Toxin_Fst"/>
</dbReference>
<organism evidence="2 3">
    <name type="scientific">Streptococcus agalactiae</name>
    <dbReference type="NCBI Taxonomy" id="1311"/>
    <lineage>
        <taxon>Bacteria</taxon>
        <taxon>Bacillati</taxon>
        <taxon>Bacillota</taxon>
        <taxon>Bacilli</taxon>
        <taxon>Lactobacillales</taxon>
        <taxon>Streptococcaceae</taxon>
        <taxon>Streptococcus</taxon>
    </lineage>
</organism>
<evidence type="ECO:0000313" key="2">
    <source>
        <dbReference type="EMBL" id="MDK6898500.1"/>
    </source>
</evidence>
<dbReference type="EMBL" id="JASOIH010000001">
    <property type="protein sequence ID" value="MDK6898500.1"/>
    <property type="molecule type" value="Genomic_DNA"/>
</dbReference>
<name>A0AAW6XPE2_STRAG</name>
<gene>
    <name evidence="2" type="ORF">QP229_00590</name>
</gene>
<proteinExistence type="predicted"/>
<sequence length="30" mass="3434">MCEIFFTTIIAPLLVGIVLLLVQKWLDNDD</sequence>
<dbReference type="NCBIfam" id="NF033608">
    <property type="entry name" value="type_I_tox_Fst"/>
    <property type="match status" value="1"/>
</dbReference>
<dbReference type="RefSeq" id="WP_109867766.1">
    <property type="nucleotide sequence ID" value="NZ_CAACXY010000005.1"/>
</dbReference>
<dbReference type="Proteomes" id="UP001230629">
    <property type="component" value="Unassembled WGS sequence"/>
</dbReference>
<feature type="transmembrane region" description="Helical" evidence="1">
    <location>
        <begin position="6"/>
        <end position="26"/>
    </location>
</feature>
<dbReference type="AlphaFoldDB" id="A0AAW6XPE2"/>
<protein>
    <submittedName>
        <fullName evidence="2">Type I toxin-antitoxin system Fst family toxin</fullName>
    </submittedName>
</protein>
<keyword evidence="1" id="KW-0472">Membrane</keyword>
<dbReference type="Pfam" id="PF13955">
    <property type="entry name" value="Fst_toxin"/>
    <property type="match status" value="1"/>
</dbReference>
<accession>A0AAW6XPE2</accession>
<evidence type="ECO:0000313" key="3">
    <source>
        <dbReference type="Proteomes" id="UP001230629"/>
    </source>
</evidence>
<reference evidence="2" key="1">
    <citation type="submission" date="2023-05" db="EMBL/GenBank/DDBJ databases">
        <title>Cataloging the Phylogenetic Diversity of Human Bladder Bacteria.</title>
        <authorList>
            <person name="Du J."/>
        </authorList>
    </citation>
    <scope>NUCLEOTIDE SEQUENCE</scope>
    <source>
        <strain evidence="2">UMB8703</strain>
    </source>
</reference>
<keyword evidence="1" id="KW-1133">Transmembrane helix</keyword>
<evidence type="ECO:0000256" key="1">
    <source>
        <dbReference type="SAM" id="Phobius"/>
    </source>
</evidence>
<keyword evidence="1" id="KW-0812">Transmembrane</keyword>